<gene>
    <name evidence="2" type="ORF">METZ01_LOCUS47042</name>
</gene>
<evidence type="ECO:0000313" key="2">
    <source>
        <dbReference type="EMBL" id="SUZ94188.1"/>
    </source>
</evidence>
<keyword evidence="1" id="KW-1133">Transmembrane helix</keyword>
<protein>
    <submittedName>
        <fullName evidence="2">Uncharacterized protein</fullName>
    </submittedName>
</protein>
<keyword evidence="1" id="KW-0812">Transmembrane</keyword>
<feature type="transmembrane region" description="Helical" evidence="1">
    <location>
        <begin position="20"/>
        <end position="40"/>
    </location>
</feature>
<name>A0A381RT74_9ZZZZ</name>
<dbReference type="AlphaFoldDB" id="A0A381RT74"/>
<evidence type="ECO:0000256" key="1">
    <source>
        <dbReference type="SAM" id="Phobius"/>
    </source>
</evidence>
<feature type="transmembrane region" description="Helical" evidence="1">
    <location>
        <begin position="46"/>
        <end position="67"/>
    </location>
</feature>
<keyword evidence="1" id="KW-0472">Membrane</keyword>
<sequence length="81" mass="8647">MLVRRDSLRRLARLGQRLGYLAFAASLVIFAAGLASGFSGRVATSLVVLLVAGSVVLAPAIVLHYAVRAADDEDRGTDRRH</sequence>
<reference evidence="2" key="1">
    <citation type="submission" date="2018-05" db="EMBL/GenBank/DDBJ databases">
        <authorList>
            <person name="Lanie J.A."/>
            <person name="Ng W.-L."/>
            <person name="Kazmierczak K.M."/>
            <person name="Andrzejewski T.M."/>
            <person name="Davidsen T.M."/>
            <person name="Wayne K.J."/>
            <person name="Tettelin H."/>
            <person name="Glass J.I."/>
            <person name="Rusch D."/>
            <person name="Podicherti R."/>
            <person name="Tsui H.-C.T."/>
            <person name="Winkler M.E."/>
        </authorList>
    </citation>
    <scope>NUCLEOTIDE SEQUENCE</scope>
</reference>
<proteinExistence type="predicted"/>
<dbReference type="EMBL" id="UINC01002212">
    <property type="protein sequence ID" value="SUZ94188.1"/>
    <property type="molecule type" value="Genomic_DNA"/>
</dbReference>
<accession>A0A381RT74</accession>
<organism evidence="2">
    <name type="scientific">marine metagenome</name>
    <dbReference type="NCBI Taxonomy" id="408172"/>
    <lineage>
        <taxon>unclassified sequences</taxon>
        <taxon>metagenomes</taxon>
        <taxon>ecological metagenomes</taxon>
    </lineage>
</organism>